<name>A0ACB9ZDY1_9PEZI</name>
<dbReference type="Proteomes" id="UP001497700">
    <property type="component" value="Unassembled WGS sequence"/>
</dbReference>
<organism evidence="1 2">
    <name type="scientific">Hypoxylon rubiginosum</name>
    <dbReference type="NCBI Taxonomy" id="110542"/>
    <lineage>
        <taxon>Eukaryota</taxon>
        <taxon>Fungi</taxon>
        <taxon>Dikarya</taxon>
        <taxon>Ascomycota</taxon>
        <taxon>Pezizomycotina</taxon>
        <taxon>Sordariomycetes</taxon>
        <taxon>Xylariomycetidae</taxon>
        <taxon>Xylariales</taxon>
        <taxon>Hypoxylaceae</taxon>
        <taxon>Hypoxylon</taxon>
    </lineage>
</organism>
<gene>
    <name evidence="1" type="ORF">F4820DRAFT_406099</name>
</gene>
<proteinExistence type="predicted"/>
<dbReference type="EMBL" id="MU393429">
    <property type="protein sequence ID" value="KAI4869561.1"/>
    <property type="molecule type" value="Genomic_DNA"/>
</dbReference>
<evidence type="ECO:0000313" key="1">
    <source>
        <dbReference type="EMBL" id="KAI4869561.1"/>
    </source>
</evidence>
<comment type="caution">
    <text evidence="1">The sequence shown here is derived from an EMBL/GenBank/DDBJ whole genome shotgun (WGS) entry which is preliminary data.</text>
</comment>
<reference evidence="1 2" key="1">
    <citation type="journal article" date="2022" name="New Phytol.">
        <title>Ecological generalism drives hyperdiversity of secondary metabolite gene clusters in xylarialean endophytes.</title>
        <authorList>
            <person name="Franco M.E.E."/>
            <person name="Wisecaver J.H."/>
            <person name="Arnold A.E."/>
            <person name="Ju Y.M."/>
            <person name="Slot J.C."/>
            <person name="Ahrendt S."/>
            <person name="Moore L.P."/>
            <person name="Eastman K.E."/>
            <person name="Scott K."/>
            <person name="Konkel Z."/>
            <person name="Mondo S.J."/>
            <person name="Kuo A."/>
            <person name="Hayes R.D."/>
            <person name="Haridas S."/>
            <person name="Andreopoulos B."/>
            <person name="Riley R."/>
            <person name="LaButti K."/>
            <person name="Pangilinan J."/>
            <person name="Lipzen A."/>
            <person name="Amirebrahimi M."/>
            <person name="Yan J."/>
            <person name="Adam C."/>
            <person name="Keymanesh K."/>
            <person name="Ng V."/>
            <person name="Louie K."/>
            <person name="Northen T."/>
            <person name="Drula E."/>
            <person name="Henrissat B."/>
            <person name="Hsieh H.M."/>
            <person name="Youens-Clark K."/>
            <person name="Lutzoni F."/>
            <person name="Miadlikowska J."/>
            <person name="Eastwood D.C."/>
            <person name="Hamelin R.C."/>
            <person name="Grigoriev I.V."/>
            <person name="U'Ren J.M."/>
        </authorList>
    </citation>
    <scope>NUCLEOTIDE SEQUENCE [LARGE SCALE GENOMIC DNA]</scope>
    <source>
        <strain evidence="1 2">CBS 119005</strain>
    </source>
</reference>
<accession>A0ACB9ZDY1</accession>
<protein>
    <submittedName>
        <fullName evidence="1">Uncharacterized protein</fullName>
    </submittedName>
</protein>
<evidence type="ECO:0000313" key="2">
    <source>
        <dbReference type="Proteomes" id="UP001497700"/>
    </source>
</evidence>
<keyword evidence="2" id="KW-1185">Reference proteome</keyword>
<sequence>MPAVLRTSAVILGGILAEEYRCQLVVVRIPSPPIQLLFLSSLSSFPCSTSNHRHLSSHFKPLSRSTISPVPTAIVLLSLSFQSKYPSSVASKGYISRSWQIKYTTSREVSK</sequence>